<dbReference type="AlphaFoldDB" id="Q9KCW4"/>
<evidence type="ECO:0000313" key="9">
    <source>
        <dbReference type="EMBL" id="BAB05174.1"/>
    </source>
</evidence>
<evidence type="ECO:0000313" key="10">
    <source>
        <dbReference type="Proteomes" id="UP000001258"/>
    </source>
</evidence>
<dbReference type="STRING" id="272558.gene:10727353"/>
<feature type="transmembrane region" description="Helical" evidence="8">
    <location>
        <begin position="81"/>
        <end position="105"/>
    </location>
</feature>
<name>Q9KCW4_HALH5</name>
<comment type="subcellular location">
    <subcellularLocation>
        <location evidence="1">Membrane</location>
        <topology evidence="1">Multi-pass membrane protein</topology>
    </subcellularLocation>
</comment>
<dbReference type="HOGENOM" id="CLU_047547_0_0_9"/>
<dbReference type="InterPro" id="IPR004761">
    <property type="entry name" value="Spore_GerAB"/>
</dbReference>
<keyword evidence="5 8" id="KW-0812">Transmembrane</keyword>
<evidence type="ECO:0000256" key="8">
    <source>
        <dbReference type="SAM" id="Phobius"/>
    </source>
</evidence>
<feature type="transmembrane region" description="Helical" evidence="8">
    <location>
        <begin position="300"/>
        <end position="318"/>
    </location>
</feature>
<dbReference type="RefSeq" id="WP_010897620.1">
    <property type="nucleotide sequence ID" value="NC_002570.2"/>
</dbReference>
<evidence type="ECO:0000256" key="4">
    <source>
        <dbReference type="ARBA" id="ARBA00022544"/>
    </source>
</evidence>
<comment type="similarity">
    <text evidence="2">Belongs to the amino acid-polyamine-organocation (APC) superfamily. Spore germination protein (SGP) (TC 2.A.3.9) family.</text>
</comment>
<dbReference type="NCBIfam" id="TIGR00912">
    <property type="entry name" value="2A0309"/>
    <property type="match status" value="1"/>
</dbReference>
<protein>
    <submittedName>
        <fullName evidence="9">Spore germination protein</fullName>
    </submittedName>
</protein>
<evidence type="ECO:0000256" key="3">
    <source>
        <dbReference type="ARBA" id="ARBA00022448"/>
    </source>
</evidence>
<feature type="transmembrane region" description="Helical" evidence="8">
    <location>
        <begin position="141"/>
        <end position="163"/>
    </location>
</feature>
<dbReference type="GO" id="GO:0009847">
    <property type="term" value="P:spore germination"/>
    <property type="evidence" value="ECO:0007669"/>
    <property type="project" value="InterPro"/>
</dbReference>
<gene>
    <name evidence="9" type="ordered locus">BH1455</name>
</gene>
<dbReference type="GO" id="GO:0016020">
    <property type="term" value="C:membrane"/>
    <property type="evidence" value="ECO:0007669"/>
    <property type="project" value="UniProtKB-SubCell"/>
</dbReference>
<keyword evidence="4" id="KW-0309">Germination</keyword>
<organism evidence="9 10">
    <name type="scientific">Halalkalibacterium halodurans (strain ATCC BAA-125 / DSM 18197 / FERM 7344 / JCM 9153 / C-125)</name>
    <name type="common">Bacillus halodurans</name>
    <dbReference type="NCBI Taxonomy" id="272558"/>
    <lineage>
        <taxon>Bacteria</taxon>
        <taxon>Bacillati</taxon>
        <taxon>Bacillota</taxon>
        <taxon>Bacilli</taxon>
        <taxon>Bacillales</taxon>
        <taxon>Bacillaceae</taxon>
        <taxon>Halalkalibacterium (ex Joshi et al. 2022)</taxon>
    </lineage>
</organism>
<evidence type="ECO:0000256" key="1">
    <source>
        <dbReference type="ARBA" id="ARBA00004141"/>
    </source>
</evidence>
<dbReference type="eggNOG" id="COG0814">
    <property type="taxonomic scope" value="Bacteria"/>
</dbReference>
<feature type="transmembrane region" description="Helical" evidence="8">
    <location>
        <begin position="218"/>
        <end position="238"/>
    </location>
</feature>
<dbReference type="PANTHER" id="PTHR34975">
    <property type="entry name" value="SPORE GERMINATION PROTEIN A2"/>
    <property type="match status" value="1"/>
</dbReference>
<accession>Q9KCW4</accession>
<dbReference type="Gene3D" id="1.20.1740.10">
    <property type="entry name" value="Amino acid/polyamine transporter I"/>
    <property type="match status" value="1"/>
</dbReference>
<keyword evidence="10" id="KW-1185">Reference proteome</keyword>
<evidence type="ECO:0000256" key="5">
    <source>
        <dbReference type="ARBA" id="ARBA00022692"/>
    </source>
</evidence>
<dbReference type="Pfam" id="PF03845">
    <property type="entry name" value="Spore_permease"/>
    <property type="match status" value="1"/>
</dbReference>
<feature type="transmembrane region" description="Helical" evidence="8">
    <location>
        <begin position="117"/>
        <end position="134"/>
    </location>
</feature>
<dbReference type="PIR" id="G83831">
    <property type="entry name" value="G83831"/>
</dbReference>
<keyword evidence="7 8" id="KW-0472">Membrane</keyword>
<keyword evidence="3" id="KW-0813">Transport</keyword>
<feature type="transmembrane region" description="Helical" evidence="8">
    <location>
        <begin position="189"/>
        <end position="206"/>
    </location>
</feature>
<evidence type="ECO:0000256" key="7">
    <source>
        <dbReference type="ARBA" id="ARBA00023136"/>
    </source>
</evidence>
<evidence type="ECO:0000256" key="2">
    <source>
        <dbReference type="ARBA" id="ARBA00007998"/>
    </source>
</evidence>
<evidence type="ECO:0000256" key="6">
    <source>
        <dbReference type="ARBA" id="ARBA00022989"/>
    </source>
</evidence>
<feature type="transmembrane region" description="Helical" evidence="8">
    <location>
        <begin position="330"/>
        <end position="352"/>
    </location>
</feature>
<reference evidence="9 10" key="1">
    <citation type="journal article" date="2000" name="Nucleic Acids Res.">
        <title>Complete genome sequence of the alkaliphilic bacterium Bacillus halodurans and genomic sequence comparison with Bacillus subtilis.</title>
        <authorList>
            <person name="Takami H."/>
            <person name="Nakasone K."/>
            <person name="Takaki Y."/>
            <person name="Maeno G."/>
            <person name="Sasaki R."/>
            <person name="Masui N."/>
            <person name="Fuji F."/>
            <person name="Hirama C."/>
            <person name="Nakamura Y."/>
            <person name="Ogasawara N."/>
            <person name="Kuhara S."/>
            <person name="Horikoshi K."/>
        </authorList>
    </citation>
    <scope>NUCLEOTIDE SEQUENCE [LARGE SCALE GENOMIC DNA]</scope>
    <source>
        <strain evidence="10">ATCC BAA-125 / DSM 18197 / FERM 7344 / JCM 9153 / C-125</strain>
    </source>
</reference>
<dbReference type="EMBL" id="BA000004">
    <property type="protein sequence ID" value="BAB05174.1"/>
    <property type="molecule type" value="Genomic_DNA"/>
</dbReference>
<sequence>MKTNQSLTVPPFMVFFLIHSMQVGVGVLGFQRVIAKSGGYQSWIAVLFTGLLIHLVVYFMYKILDGEKDIAHVHEKLFGKWLGSLLNIVFMLYYAALAFTVLRTYTEVIQIWVFPDLPTWTFTITMLLLMYLAIVNGFRIVTGVCFLGVVLPMPLLLTTLPLFEFAEFRYLRPLFDTTIREQLMATKDMTLSVLGPELLLIFYPFIRNAAKSQRYAHYAVLYTTFIYLIATISAFVYFSEEQMDITIWPTLSSWKVLELPFIERFEYIGISAWLIVILPNITVGLWASSRIGKRVFSMKHRHTLIISILIVFIASILLETRDQINQLNSIVSIVGLYVLYVYIPFLLVWKWIVGRLRLSP</sequence>
<keyword evidence="6 8" id="KW-1133">Transmembrane helix</keyword>
<feature type="transmembrane region" description="Helical" evidence="8">
    <location>
        <begin position="12"/>
        <end position="34"/>
    </location>
</feature>
<feature type="transmembrane region" description="Helical" evidence="8">
    <location>
        <begin position="267"/>
        <end position="288"/>
    </location>
</feature>
<feature type="transmembrane region" description="Helical" evidence="8">
    <location>
        <begin position="40"/>
        <end position="61"/>
    </location>
</feature>
<dbReference type="PANTHER" id="PTHR34975:SF2">
    <property type="entry name" value="SPORE GERMINATION PROTEIN A2"/>
    <property type="match status" value="1"/>
</dbReference>
<proteinExistence type="inferred from homology"/>
<dbReference type="KEGG" id="bha:BH1455"/>
<dbReference type="Proteomes" id="UP000001258">
    <property type="component" value="Chromosome"/>
</dbReference>